<keyword evidence="3 6" id="KW-0812">Transmembrane</keyword>
<evidence type="ECO:0000256" key="5">
    <source>
        <dbReference type="ARBA" id="ARBA00023136"/>
    </source>
</evidence>
<keyword evidence="2" id="KW-1003">Cell membrane</keyword>
<reference evidence="8 9" key="1">
    <citation type="submission" date="2020-05" db="EMBL/GenBank/DDBJ databases">
        <title>Azospirillum oleiclasticum sp. nov, a nitrogen-fixing and heavy crude oil-emulsifying bacterium isolated from the crude oil of Yumen Oilfield.</title>
        <authorList>
            <person name="Wu D."/>
            <person name="Cai M."/>
            <person name="Zhang X."/>
        </authorList>
    </citation>
    <scope>NUCLEOTIDE SEQUENCE [LARGE SCALE GENOMIC DNA]</scope>
    <source>
        <strain evidence="8 9">ROY-1-1-2</strain>
    </source>
</reference>
<feature type="transmembrane region" description="Helical" evidence="6">
    <location>
        <begin position="140"/>
        <end position="160"/>
    </location>
</feature>
<sequence>MFDLIIKAVEQTGYLGVALLMLAENVFPPIPSEVIMPLAGFVAARGDLDPVLVVVAGVVGSVAGTWLWYWAAVKLGRERLKRWTERHGHWLTIGPDDIDRASDWFRRHEGAAVFLGRLVPAVRTLISVPAGIAEMPLPRFLLYTTLGTTLWTTALMLAGYLLEGQYHAVSDWVNPVSNVVLGGMAAWYVYRVYSQWRERG</sequence>
<organism evidence="8 9">
    <name type="scientific">Azospirillum oleiclasticum</name>
    <dbReference type="NCBI Taxonomy" id="2735135"/>
    <lineage>
        <taxon>Bacteria</taxon>
        <taxon>Pseudomonadati</taxon>
        <taxon>Pseudomonadota</taxon>
        <taxon>Alphaproteobacteria</taxon>
        <taxon>Rhodospirillales</taxon>
        <taxon>Azospirillaceae</taxon>
        <taxon>Azospirillum</taxon>
    </lineage>
</organism>
<keyword evidence="4 6" id="KW-1133">Transmembrane helix</keyword>
<dbReference type="EMBL" id="JABFDB010000027">
    <property type="protein sequence ID" value="NYZ23408.1"/>
    <property type="molecule type" value="Genomic_DNA"/>
</dbReference>
<evidence type="ECO:0000259" key="7">
    <source>
        <dbReference type="Pfam" id="PF09335"/>
    </source>
</evidence>
<keyword evidence="5 6" id="KW-0472">Membrane</keyword>
<name>A0ABX2TJS6_9PROT</name>
<proteinExistence type="predicted"/>
<dbReference type="Proteomes" id="UP000584642">
    <property type="component" value="Unassembled WGS sequence"/>
</dbReference>
<evidence type="ECO:0000256" key="3">
    <source>
        <dbReference type="ARBA" id="ARBA00022692"/>
    </source>
</evidence>
<dbReference type="InterPro" id="IPR032816">
    <property type="entry name" value="VTT_dom"/>
</dbReference>
<evidence type="ECO:0000256" key="6">
    <source>
        <dbReference type="SAM" id="Phobius"/>
    </source>
</evidence>
<evidence type="ECO:0000313" key="9">
    <source>
        <dbReference type="Proteomes" id="UP000584642"/>
    </source>
</evidence>
<evidence type="ECO:0000256" key="1">
    <source>
        <dbReference type="ARBA" id="ARBA00004651"/>
    </source>
</evidence>
<dbReference type="PANTHER" id="PTHR42709:SF6">
    <property type="entry name" value="UNDECAPRENYL PHOSPHATE TRANSPORTER A"/>
    <property type="match status" value="1"/>
</dbReference>
<dbReference type="RefSeq" id="WP_180285185.1">
    <property type="nucleotide sequence ID" value="NZ_JABFDB010000027.1"/>
</dbReference>
<feature type="transmembrane region" description="Helical" evidence="6">
    <location>
        <begin position="51"/>
        <end position="72"/>
    </location>
</feature>
<accession>A0ABX2TJS6</accession>
<evidence type="ECO:0000256" key="4">
    <source>
        <dbReference type="ARBA" id="ARBA00022989"/>
    </source>
</evidence>
<evidence type="ECO:0000256" key="2">
    <source>
        <dbReference type="ARBA" id="ARBA00022475"/>
    </source>
</evidence>
<comment type="caution">
    <text evidence="8">The sequence shown here is derived from an EMBL/GenBank/DDBJ whole genome shotgun (WGS) entry which is preliminary data.</text>
</comment>
<dbReference type="PANTHER" id="PTHR42709">
    <property type="entry name" value="ALKALINE PHOSPHATASE LIKE PROTEIN"/>
    <property type="match status" value="1"/>
</dbReference>
<dbReference type="InterPro" id="IPR051311">
    <property type="entry name" value="DedA_domain"/>
</dbReference>
<feature type="transmembrane region" description="Helical" evidence="6">
    <location>
        <begin position="172"/>
        <end position="190"/>
    </location>
</feature>
<dbReference type="Pfam" id="PF09335">
    <property type="entry name" value="VTT_dom"/>
    <property type="match status" value="1"/>
</dbReference>
<evidence type="ECO:0000313" key="8">
    <source>
        <dbReference type="EMBL" id="NYZ23408.1"/>
    </source>
</evidence>
<feature type="domain" description="VTT" evidence="7">
    <location>
        <begin position="30"/>
        <end position="160"/>
    </location>
</feature>
<gene>
    <name evidence="8" type="ORF">HND93_27220</name>
</gene>
<keyword evidence="9" id="KW-1185">Reference proteome</keyword>
<protein>
    <submittedName>
        <fullName evidence="8">DedA family protein</fullName>
    </submittedName>
</protein>
<feature type="transmembrane region" description="Helical" evidence="6">
    <location>
        <begin position="12"/>
        <end position="31"/>
    </location>
</feature>
<comment type="subcellular location">
    <subcellularLocation>
        <location evidence="1">Cell membrane</location>
        <topology evidence="1">Multi-pass membrane protein</topology>
    </subcellularLocation>
</comment>